<name>D9S2Y4_THEOJ</name>
<keyword evidence="2" id="KW-1185">Reference proteome</keyword>
<reference evidence="1 2" key="1">
    <citation type="journal article" date="2010" name="Stand. Genomic Sci.">
        <title>Complete genome sequence of Thermosediminibacter oceani type strain (JW/IW-1228P).</title>
        <authorList>
            <person name="Pitluck S."/>
            <person name="Yasawong M."/>
            <person name="Munk C."/>
            <person name="Nolan M."/>
            <person name="Lapidus A."/>
            <person name="Lucas S."/>
            <person name="Glavina Del Rio T."/>
            <person name="Tice H."/>
            <person name="Cheng J.F."/>
            <person name="Bruce D."/>
            <person name="Detter C."/>
            <person name="Tapia R."/>
            <person name="Han C."/>
            <person name="Goodwin L."/>
            <person name="Liolios K."/>
            <person name="Ivanova N."/>
            <person name="Mavromatis K."/>
            <person name="Mikhailova N."/>
            <person name="Pati A."/>
            <person name="Chen A."/>
            <person name="Palaniappan K."/>
            <person name="Land M."/>
            <person name="Hauser L."/>
            <person name="Chang Y.J."/>
            <person name="Jeffries C.D."/>
            <person name="Rohde M."/>
            <person name="Spring S."/>
            <person name="Sikorski J."/>
            <person name="Goker M."/>
            <person name="Woyke T."/>
            <person name="Bristow J."/>
            <person name="Eisen J.A."/>
            <person name="Markowitz V."/>
            <person name="Hugenholtz P."/>
            <person name="Kyrpides N.C."/>
            <person name="Klenk H.P."/>
        </authorList>
    </citation>
    <scope>NUCLEOTIDE SEQUENCE [LARGE SCALE GENOMIC DNA]</scope>
    <source>
        <strain evidence="2">ATCC BAA-1034 / DSM 16646 / JW/IW-1228P</strain>
    </source>
</reference>
<evidence type="ECO:0000313" key="2">
    <source>
        <dbReference type="Proteomes" id="UP000000272"/>
    </source>
</evidence>
<dbReference type="Proteomes" id="UP000000272">
    <property type="component" value="Chromosome"/>
</dbReference>
<evidence type="ECO:0000313" key="1">
    <source>
        <dbReference type="EMBL" id="ADL07761.1"/>
    </source>
</evidence>
<dbReference type="OrthoDB" id="2697242at2"/>
<accession>D9S2Y4</accession>
<dbReference type="EMBL" id="CP002131">
    <property type="protein sequence ID" value="ADL07761.1"/>
    <property type="molecule type" value="Genomic_DNA"/>
</dbReference>
<dbReference type="KEGG" id="toc:Toce_0999"/>
<sequence>MITLEQAIKKLPPDLQAYMKFKFPNDIANKGIVYASEEEFLKARGKKTMLRYKQFEQTPHYQAIVTMIYLNRAMKDLQEIYDKVIEQAKNGDEKAIKLFLLLQKEMKQSIKGVDKLFSKRWLKNQNYEEPEEVTEEDDGLVLD</sequence>
<gene>
    <name evidence="1" type="ordered locus">Toce_0999</name>
</gene>
<proteinExistence type="predicted"/>
<dbReference type="eggNOG" id="ENOG5033H5Q">
    <property type="taxonomic scope" value="Bacteria"/>
</dbReference>
<dbReference type="STRING" id="555079.Toce_0999"/>
<dbReference type="HOGENOM" id="CLU_148607_1_0_9"/>
<dbReference type="RefSeq" id="WP_013275801.1">
    <property type="nucleotide sequence ID" value="NC_014377.1"/>
</dbReference>
<organism evidence="1 2">
    <name type="scientific">Thermosediminibacter oceani (strain ATCC BAA-1034 / DSM 16646 / JW/IW-1228P)</name>
    <dbReference type="NCBI Taxonomy" id="555079"/>
    <lineage>
        <taxon>Bacteria</taxon>
        <taxon>Bacillati</taxon>
        <taxon>Bacillota</taxon>
        <taxon>Clostridia</taxon>
        <taxon>Thermosediminibacterales</taxon>
        <taxon>Thermosediminibacteraceae</taxon>
        <taxon>Thermosediminibacter</taxon>
    </lineage>
</organism>
<protein>
    <submittedName>
        <fullName evidence="1">Uncharacterized protein</fullName>
    </submittedName>
</protein>
<dbReference type="AlphaFoldDB" id="D9S2Y4"/>